<evidence type="ECO:0000313" key="2">
    <source>
        <dbReference type="Proteomes" id="UP001230649"/>
    </source>
</evidence>
<accession>A0ACC2V2P1</accession>
<dbReference type="EMBL" id="JASBWS010000155">
    <property type="protein sequence ID" value="KAJ9093454.1"/>
    <property type="molecule type" value="Genomic_DNA"/>
</dbReference>
<gene>
    <name evidence="1" type="ORF">QFC20_007136</name>
</gene>
<name>A0ACC2V2P1_9TREE</name>
<organism evidence="1 2">
    <name type="scientific">Naganishia adeliensis</name>
    <dbReference type="NCBI Taxonomy" id="92952"/>
    <lineage>
        <taxon>Eukaryota</taxon>
        <taxon>Fungi</taxon>
        <taxon>Dikarya</taxon>
        <taxon>Basidiomycota</taxon>
        <taxon>Agaricomycotina</taxon>
        <taxon>Tremellomycetes</taxon>
        <taxon>Filobasidiales</taxon>
        <taxon>Filobasidiaceae</taxon>
        <taxon>Naganishia</taxon>
    </lineage>
</organism>
<sequence length="159" mass="16709">MSIPLGPTTTVTIARWTSQILGVAAIAQFAQAIASPGPLASMFGLPLSSDTTEQNKSDSPNSTTRHPASLSASTDPLASRREKQWITVYTSRNAILGLLVLSFGYGQNNWKAVGAVFRCTILAGVTDMVVAGWQEGQVGIWAFHALGTATVATIGYLLG</sequence>
<comment type="caution">
    <text evidence="1">The sequence shown here is derived from an EMBL/GenBank/DDBJ whole genome shotgun (WGS) entry which is preliminary data.</text>
</comment>
<keyword evidence="2" id="KW-1185">Reference proteome</keyword>
<protein>
    <submittedName>
        <fullName evidence="1">Uncharacterized protein</fullName>
    </submittedName>
</protein>
<evidence type="ECO:0000313" key="1">
    <source>
        <dbReference type="EMBL" id="KAJ9093454.1"/>
    </source>
</evidence>
<dbReference type="Proteomes" id="UP001230649">
    <property type="component" value="Unassembled WGS sequence"/>
</dbReference>
<reference evidence="1" key="1">
    <citation type="submission" date="2023-04" db="EMBL/GenBank/DDBJ databases">
        <title>Draft Genome sequencing of Naganishia species isolated from polar environments using Oxford Nanopore Technology.</title>
        <authorList>
            <person name="Leo P."/>
            <person name="Venkateswaran K."/>
        </authorList>
    </citation>
    <scope>NUCLEOTIDE SEQUENCE</scope>
    <source>
        <strain evidence="1">MNA-CCFEE 5262</strain>
    </source>
</reference>
<proteinExistence type="predicted"/>